<feature type="region of interest" description="Disordered" evidence="2">
    <location>
        <begin position="54"/>
        <end position="94"/>
    </location>
</feature>
<dbReference type="Proteomes" id="UP001187682">
    <property type="component" value="Unassembled WGS sequence"/>
</dbReference>
<dbReference type="PANTHER" id="PTHR28063">
    <property type="entry name" value="RNA POLYMERASE II NUCLEAR LOCALIZATION PROTEIN IWR1"/>
    <property type="match status" value="1"/>
</dbReference>
<organism evidence="4 5">
    <name type="scientific">Cephalotrichum gorgonifer</name>
    <dbReference type="NCBI Taxonomy" id="2041049"/>
    <lineage>
        <taxon>Eukaryota</taxon>
        <taxon>Fungi</taxon>
        <taxon>Dikarya</taxon>
        <taxon>Ascomycota</taxon>
        <taxon>Pezizomycotina</taxon>
        <taxon>Sordariomycetes</taxon>
        <taxon>Hypocreomycetidae</taxon>
        <taxon>Microascales</taxon>
        <taxon>Microascaceae</taxon>
        <taxon>Cephalotrichum</taxon>
    </lineage>
</organism>
<dbReference type="GO" id="GO:0006606">
    <property type="term" value="P:protein import into nucleus"/>
    <property type="evidence" value="ECO:0007669"/>
    <property type="project" value="InterPro"/>
</dbReference>
<dbReference type="Pfam" id="PF08574">
    <property type="entry name" value="Iwr1"/>
    <property type="match status" value="1"/>
</dbReference>
<evidence type="ECO:0000256" key="2">
    <source>
        <dbReference type="SAM" id="MobiDB-lite"/>
    </source>
</evidence>
<dbReference type="InterPro" id="IPR040150">
    <property type="entry name" value="Iwr1"/>
</dbReference>
<feature type="compositionally biased region" description="Low complexity" evidence="2">
    <location>
        <begin position="85"/>
        <end position="94"/>
    </location>
</feature>
<feature type="compositionally biased region" description="Acidic residues" evidence="2">
    <location>
        <begin position="356"/>
        <end position="366"/>
    </location>
</feature>
<comment type="similarity">
    <text evidence="1">Belongs to the IWR1/SLC7A6OS family.</text>
</comment>
<feature type="compositionally biased region" description="Basic and acidic residues" evidence="2">
    <location>
        <begin position="54"/>
        <end position="79"/>
    </location>
</feature>
<feature type="compositionally biased region" description="Acidic residues" evidence="2">
    <location>
        <begin position="334"/>
        <end position="349"/>
    </location>
</feature>
<dbReference type="PANTHER" id="PTHR28063:SF1">
    <property type="entry name" value="RNA POLYMERASE II NUCLEAR LOCALIZATION PROTEIN IWR1"/>
    <property type="match status" value="1"/>
</dbReference>
<accession>A0AAE8MVR2</accession>
<dbReference type="EMBL" id="ONZQ02000004">
    <property type="protein sequence ID" value="SPO01070.1"/>
    <property type="molecule type" value="Genomic_DNA"/>
</dbReference>
<protein>
    <recommendedName>
        <fullName evidence="3">Transcription factor Iwr1 domain-containing protein</fullName>
    </recommendedName>
</protein>
<proteinExistence type="inferred from homology"/>
<gene>
    <name evidence="4" type="ORF">DNG_03817</name>
</gene>
<dbReference type="InterPro" id="IPR013883">
    <property type="entry name" value="TF_Iwr1_dom"/>
</dbReference>
<feature type="region of interest" description="Disordered" evidence="2">
    <location>
        <begin position="331"/>
        <end position="411"/>
    </location>
</feature>
<reference evidence="4" key="1">
    <citation type="submission" date="2018-03" db="EMBL/GenBank/DDBJ databases">
        <authorList>
            <person name="Guldener U."/>
        </authorList>
    </citation>
    <scope>NUCLEOTIDE SEQUENCE</scope>
</reference>
<feature type="compositionally biased region" description="Acidic residues" evidence="2">
    <location>
        <begin position="379"/>
        <end position="411"/>
    </location>
</feature>
<evidence type="ECO:0000313" key="4">
    <source>
        <dbReference type="EMBL" id="SPO01070.1"/>
    </source>
</evidence>
<dbReference type="GO" id="GO:0005737">
    <property type="term" value="C:cytoplasm"/>
    <property type="evidence" value="ECO:0007669"/>
    <property type="project" value="TreeGrafter"/>
</dbReference>
<feature type="region of interest" description="Disordered" evidence="2">
    <location>
        <begin position="189"/>
        <end position="209"/>
    </location>
</feature>
<feature type="domain" description="Transcription factor Iwr1" evidence="3">
    <location>
        <begin position="291"/>
        <end position="360"/>
    </location>
</feature>
<sequence>MSVLVPPETIRVKRKRDDGTAPVSFLQLEGETKRHCSGESWVYQRVIAGASASREIRPVIHTSKPGDEHHATKQTRHGDATSTAQGGQEQQQRQFYMSRSSFVPSPDSPTKAAKKRRYSATLFIERDVKNPHQGVSATQGEPTHHTILPETASTRQGSDFGPEANQPPIGHGQDMYMDDANVATNEPRALKRPGKRTPTTHTPLPQFHGDMSKIAADMDAWTMSEIQRNIDNLELQHPTSSSQPGSRDALRFQPRVPARRYAERHPQEGGASTTTAPGGDAMALDSLDNQDWVEVVYHRVPASKLDSTIPRGDVGVIIFEDDKEKEFFYGAADSDSDAELPDDEDENAEDYYGADYPEDEVSEDDEYGHNPYQYRNNASDEEEFNNDNDDDDDFNTFSGDEEGGVIAGETDEEALQKIRRFVARHKGY</sequence>
<comment type="caution">
    <text evidence="4">The sequence shown here is derived from an EMBL/GenBank/DDBJ whole genome shotgun (WGS) entry which is preliminary data.</text>
</comment>
<evidence type="ECO:0000256" key="1">
    <source>
        <dbReference type="ARBA" id="ARBA00010218"/>
    </source>
</evidence>
<dbReference type="AlphaFoldDB" id="A0AAE8MVR2"/>
<evidence type="ECO:0000259" key="3">
    <source>
        <dbReference type="Pfam" id="PF08574"/>
    </source>
</evidence>
<keyword evidence="5" id="KW-1185">Reference proteome</keyword>
<feature type="region of interest" description="Disordered" evidence="2">
    <location>
        <begin position="260"/>
        <end position="281"/>
    </location>
</feature>
<evidence type="ECO:0000313" key="5">
    <source>
        <dbReference type="Proteomes" id="UP001187682"/>
    </source>
</evidence>
<name>A0AAE8MVR2_9PEZI</name>